<dbReference type="EMBL" id="QFOT01000062">
    <property type="protein sequence ID" value="PZP55568.1"/>
    <property type="molecule type" value="Genomic_DNA"/>
</dbReference>
<keyword evidence="1" id="KW-1133">Transmembrane helix</keyword>
<dbReference type="SUPFAM" id="SSF103481">
    <property type="entry name" value="Multidrug resistance efflux transporter EmrE"/>
    <property type="match status" value="1"/>
</dbReference>
<evidence type="ECO:0000313" key="3">
    <source>
        <dbReference type="Proteomes" id="UP000249739"/>
    </source>
</evidence>
<comment type="caution">
    <text evidence="2">The sequence shown here is derived from an EMBL/GenBank/DDBJ whole genome shotgun (WGS) entry which is preliminary data.</text>
</comment>
<feature type="transmembrane region" description="Helical" evidence="1">
    <location>
        <begin position="98"/>
        <end position="114"/>
    </location>
</feature>
<evidence type="ECO:0000313" key="2">
    <source>
        <dbReference type="EMBL" id="PZP55568.1"/>
    </source>
</evidence>
<accession>A0A2W5FK73</accession>
<reference evidence="2 3" key="1">
    <citation type="submission" date="2017-08" db="EMBL/GenBank/DDBJ databases">
        <title>Infants hospitalized years apart are colonized by the same room-sourced microbial strains.</title>
        <authorList>
            <person name="Brooks B."/>
            <person name="Olm M.R."/>
            <person name="Firek B.A."/>
            <person name="Baker R."/>
            <person name="Thomas B.C."/>
            <person name="Morowitz M.J."/>
            <person name="Banfield J.F."/>
        </authorList>
    </citation>
    <scope>NUCLEOTIDE SEQUENCE [LARGE SCALE GENOMIC DNA]</scope>
    <source>
        <strain evidence="2">S2_006_000_R2_64</strain>
    </source>
</reference>
<dbReference type="AlphaFoldDB" id="A0A2W5FK73"/>
<protein>
    <recommendedName>
        <fullName evidence="4">EamA domain-containing protein</fullName>
    </recommendedName>
</protein>
<organism evidence="2 3">
    <name type="scientific">Micavibrio aeruginosavorus</name>
    <dbReference type="NCBI Taxonomy" id="349221"/>
    <lineage>
        <taxon>Bacteria</taxon>
        <taxon>Pseudomonadati</taxon>
        <taxon>Bdellovibrionota</taxon>
        <taxon>Bdellovibrionia</taxon>
        <taxon>Bdellovibrionales</taxon>
        <taxon>Pseudobdellovibrionaceae</taxon>
        <taxon>Micavibrio</taxon>
    </lineage>
</organism>
<feature type="transmembrane region" description="Helical" evidence="1">
    <location>
        <begin position="71"/>
        <end position="92"/>
    </location>
</feature>
<gene>
    <name evidence="2" type="ORF">DI586_06460</name>
</gene>
<feature type="transmembrane region" description="Helical" evidence="1">
    <location>
        <begin position="44"/>
        <end position="64"/>
    </location>
</feature>
<sequence>MTKFALLIIASFIATTGILFLRKVKFPAFSNISVETAISFFMQSNLWLGVFFSGTVFLLYLWILSKYETSSVVPAMLGLNLAMVSLFAIFFFGESLTIMKLLAYSLIFSGVLLLI</sequence>
<proteinExistence type="predicted"/>
<dbReference type="Proteomes" id="UP000249739">
    <property type="component" value="Unassembled WGS sequence"/>
</dbReference>
<keyword evidence="1" id="KW-0472">Membrane</keyword>
<dbReference type="InterPro" id="IPR037185">
    <property type="entry name" value="EmrE-like"/>
</dbReference>
<name>A0A2W5FK73_9BACT</name>
<dbReference type="Gene3D" id="1.10.3730.20">
    <property type="match status" value="1"/>
</dbReference>
<evidence type="ECO:0008006" key="4">
    <source>
        <dbReference type="Google" id="ProtNLM"/>
    </source>
</evidence>
<evidence type="ECO:0000256" key="1">
    <source>
        <dbReference type="SAM" id="Phobius"/>
    </source>
</evidence>
<keyword evidence="1" id="KW-0812">Transmembrane</keyword>